<feature type="region of interest" description="Disordered" evidence="1">
    <location>
        <begin position="196"/>
        <end position="216"/>
    </location>
</feature>
<protein>
    <submittedName>
        <fullName evidence="2">Uncharacterized protein</fullName>
    </submittedName>
</protein>
<dbReference type="RefSeq" id="WP_084981989.1">
    <property type="nucleotide sequence ID" value="NZ_CBCSCF010000002.1"/>
</dbReference>
<dbReference type="Proteomes" id="UP000705283">
    <property type="component" value="Unassembled WGS sequence"/>
</dbReference>
<evidence type="ECO:0000313" key="4">
    <source>
        <dbReference type="Proteomes" id="UP000192722"/>
    </source>
</evidence>
<dbReference type="Proteomes" id="UP000192722">
    <property type="component" value="Unassembled WGS sequence"/>
</dbReference>
<evidence type="ECO:0000313" key="2">
    <source>
        <dbReference type="EMBL" id="MBF6635527.1"/>
    </source>
</evidence>
<reference evidence="3 4" key="2">
    <citation type="journal article" date="2017" name="Int. J. Syst. Evol. Microbiol.">
        <title>Rouxiella badensis sp. nov. and Rouxiella silvae sp. nov. isolated from peat bog soil in Germany and emendation of the genus description.</title>
        <authorList>
            <person name="Le Fleche-Mateos A."/>
            <person name="Kugler J.H."/>
            <person name="Hansen S.H."/>
            <person name="Syldatk C."/>
            <person name="Hausmann R."/>
            <person name="Lomprez F."/>
            <person name="Vandenbogaert M."/>
            <person name="Manuguerra J.C."/>
            <person name="Grimont P.A."/>
        </authorList>
    </citation>
    <scope>NUCLEOTIDE SEQUENCE [LARGE SCALE GENOMIC DNA]</scope>
    <source>
        <strain evidence="3 4">213</strain>
    </source>
</reference>
<reference evidence="3" key="1">
    <citation type="submission" date="2016-12" db="EMBL/GenBank/DDBJ databases">
        <authorList>
            <person name="Le Fleche-Mateos A."/>
        </authorList>
    </citation>
    <scope>NUCLEOTIDE SEQUENCE</scope>
    <source>
        <strain evidence="3">213</strain>
    </source>
</reference>
<name>A0AA40WYS8_9GAMM</name>
<sequence length="241" mass="27505">MCYIQGSTINTANIRLPLRKYLTPPLFNDDKKHGVKELISAFERLNNTPQNLTPPFTPSRKLSTSTSQLTPNLKSFNMLASTQRYQPCAPPVQKNDHQNSVEKPFSYPLLVSGSDSELRSPALVLDMMKKLSSTINEDNQDDEYFYDEYLDDEYYVNDTFSQITMQKLLDIEKETVDVNAELRLIEQSLNKFNTNIPGNSSFKNNSHSSHPENIQSCANSASKDKVNPFNWLQSGNDKFIY</sequence>
<accession>A0AA40WYS8</accession>
<evidence type="ECO:0000313" key="5">
    <source>
        <dbReference type="Proteomes" id="UP000705283"/>
    </source>
</evidence>
<dbReference type="AlphaFoldDB" id="A0AA40WYS8"/>
<proteinExistence type="predicted"/>
<dbReference type="EMBL" id="MRWD01000001">
    <property type="protein sequence ID" value="ORJ23306.1"/>
    <property type="molecule type" value="Genomic_DNA"/>
</dbReference>
<reference evidence="2" key="3">
    <citation type="submission" date="2020-11" db="EMBL/GenBank/DDBJ databases">
        <authorList>
            <person name="Lee S.D."/>
        </authorList>
    </citation>
    <scope>NUCLEOTIDE SEQUENCE</scope>
    <source>
        <strain evidence="2">SAP-2</strain>
    </source>
</reference>
<keyword evidence="4" id="KW-1185">Reference proteome</keyword>
<organism evidence="2 5">
    <name type="scientific">Rouxiella silvae</name>
    <dbReference type="NCBI Taxonomy" id="1646373"/>
    <lineage>
        <taxon>Bacteria</taxon>
        <taxon>Pseudomonadati</taxon>
        <taxon>Pseudomonadota</taxon>
        <taxon>Gammaproteobacteria</taxon>
        <taxon>Enterobacterales</taxon>
        <taxon>Yersiniaceae</taxon>
        <taxon>Rouxiella</taxon>
    </lineage>
</organism>
<dbReference type="EMBL" id="JADMKS010000001">
    <property type="protein sequence ID" value="MBF6635527.1"/>
    <property type="molecule type" value="Genomic_DNA"/>
</dbReference>
<comment type="caution">
    <text evidence="2">The sequence shown here is derived from an EMBL/GenBank/DDBJ whole genome shotgun (WGS) entry which is preliminary data.</text>
</comment>
<evidence type="ECO:0000313" key="3">
    <source>
        <dbReference type="EMBL" id="ORJ23306.1"/>
    </source>
</evidence>
<feature type="compositionally biased region" description="Low complexity" evidence="1">
    <location>
        <begin position="199"/>
        <end position="208"/>
    </location>
</feature>
<evidence type="ECO:0000256" key="1">
    <source>
        <dbReference type="SAM" id="MobiDB-lite"/>
    </source>
</evidence>
<gene>
    <name evidence="3" type="ORF">BS639_00975</name>
    <name evidence="2" type="ORF">ITX54_02460</name>
</gene>
<reference evidence="2" key="4">
    <citation type="submission" date="2022-09" db="EMBL/GenBank/DDBJ databases">
        <title>Rouxiella aceris sp. nov., isolated from tree sap and emended description of the genus Rhouxiella.</title>
        <authorList>
            <person name="Kim I.S."/>
        </authorList>
    </citation>
    <scope>NUCLEOTIDE SEQUENCE</scope>
    <source>
        <strain evidence="2">SAP-2</strain>
    </source>
</reference>